<dbReference type="AlphaFoldDB" id="A0AAE0Z1Y1"/>
<proteinExistence type="predicted"/>
<organism evidence="1 2">
    <name type="scientific">Elysia crispata</name>
    <name type="common">lettuce slug</name>
    <dbReference type="NCBI Taxonomy" id="231223"/>
    <lineage>
        <taxon>Eukaryota</taxon>
        <taxon>Metazoa</taxon>
        <taxon>Spiralia</taxon>
        <taxon>Lophotrochozoa</taxon>
        <taxon>Mollusca</taxon>
        <taxon>Gastropoda</taxon>
        <taxon>Heterobranchia</taxon>
        <taxon>Euthyneura</taxon>
        <taxon>Panpulmonata</taxon>
        <taxon>Sacoglossa</taxon>
        <taxon>Placobranchoidea</taxon>
        <taxon>Plakobranchidae</taxon>
        <taxon>Elysia</taxon>
    </lineage>
</organism>
<accession>A0AAE0Z1Y1</accession>
<gene>
    <name evidence="1" type="ORF">RRG08_022514</name>
</gene>
<evidence type="ECO:0000313" key="2">
    <source>
        <dbReference type="Proteomes" id="UP001283361"/>
    </source>
</evidence>
<protein>
    <submittedName>
        <fullName evidence="1">Uncharacterized protein</fullName>
    </submittedName>
</protein>
<sequence length="134" mass="15432">MKTLWRRHFLCYIIRSNRITRTARPVSVSETSGDANKASLSSPQLGFTGQVRKLTKMNRNVLHLFARWTVWSFKVRFNLHSSKTAEQSKILSRPYTRVQPWNSLTGDNSGCWPAEEMATWFDARRAPVISSSNN</sequence>
<dbReference type="Proteomes" id="UP001283361">
    <property type="component" value="Unassembled WGS sequence"/>
</dbReference>
<comment type="caution">
    <text evidence="1">The sequence shown here is derived from an EMBL/GenBank/DDBJ whole genome shotgun (WGS) entry which is preliminary data.</text>
</comment>
<name>A0AAE0Z1Y1_9GAST</name>
<keyword evidence="2" id="KW-1185">Reference proteome</keyword>
<dbReference type="EMBL" id="JAWDGP010004927">
    <property type="protein sequence ID" value="KAK3761110.1"/>
    <property type="molecule type" value="Genomic_DNA"/>
</dbReference>
<evidence type="ECO:0000313" key="1">
    <source>
        <dbReference type="EMBL" id="KAK3761110.1"/>
    </source>
</evidence>
<reference evidence="1" key="1">
    <citation type="journal article" date="2023" name="G3 (Bethesda)">
        <title>A reference genome for the long-term kleptoplast-retaining sea slug Elysia crispata morphotype clarki.</title>
        <authorList>
            <person name="Eastman K.E."/>
            <person name="Pendleton A.L."/>
            <person name="Shaikh M.A."/>
            <person name="Suttiyut T."/>
            <person name="Ogas R."/>
            <person name="Tomko P."/>
            <person name="Gavelis G."/>
            <person name="Widhalm J.R."/>
            <person name="Wisecaver J.H."/>
        </authorList>
    </citation>
    <scope>NUCLEOTIDE SEQUENCE</scope>
    <source>
        <strain evidence="1">ECLA1</strain>
    </source>
</reference>